<dbReference type="GO" id="GO:0003700">
    <property type="term" value="F:DNA-binding transcription factor activity"/>
    <property type="evidence" value="ECO:0007669"/>
    <property type="project" value="TreeGrafter"/>
</dbReference>
<dbReference type="PANTHER" id="PTHR30055">
    <property type="entry name" value="HTH-TYPE TRANSCRIPTIONAL REGULATOR RUTR"/>
    <property type="match status" value="1"/>
</dbReference>
<dbReference type="Gene3D" id="1.10.357.10">
    <property type="entry name" value="Tetracycline Repressor, domain 2"/>
    <property type="match status" value="1"/>
</dbReference>
<keyword evidence="3" id="KW-0804">Transcription</keyword>
<accession>A0AAE4UVK8</accession>
<evidence type="ECO:0000313" key="7">
    <source>
        <dbReference type="Proteomes" id="UP001185863"/>
    </source>
</evidence>
<name>A0AAE4UVK8_9NOCA</name>
<keyword evidence="2 4" id="KW-0238">DNA-binding</keyword>
<dbReference type="PRINTS" id="PR00455">
    <property type="entry name" value="HTHTETR"/>
</dbReference>
<proteinExistence type="predicted"/>
<gene>
    <name evidence="6" type="ORF">R4315_02900</name>
</gene>
<reference evidence="6" key="1">
    <citation type="submission" date="2023-10" db="EMBL/GenBank/DDBJ databases">
        <title>Development of a sustainable strategy for remediation of hydrocarbon-contaminated territories based on the waste exchange concept.</title>
        <authorList>
            <person name="Krivoruchko A."/>
        </authorList>
    </citation>
    <scope>NUCLEOTIDE SEQUENCE</scope>
    <source>
        <strain evidence="6">IEGM 68</strain>
    </source>
</reference>
<dbReference type="PROSITE" id="PS50977">
    <property type="entry name" value="HTH_TETR_2"/>
    <property type="match status" value="1"/>
</dbReference>
<dbReference type="SUPFAM" id="SSF46689">
    <property type="entry name" value="Homeodomain-like"/>
    <property type="match status" value="1"/>
</dbReference>
<evidence type="ECO:0000256" key="1">
    <source>
        <dbReference type="ARBA" id="ARBA00023015"/>
    </source>
</evidence>
<keyword evidence="1" id="KW-0805">Transcription regulation</keyword>
<dbReference type="SUPFAM" id="SSF48498">
    <property type="entry name" value="Tetracyclin repressor-like, C-terminal domain"/>
    <property type="match status" value="1"/>
</dbReference>
<comment type="caution">
    <text evidence="6">The sequence shown here is derived from an EMBL/GenBank/DDBJ whole genome shotgun (WGS) entry which is preliminary data.</text>
</comment>
<organism evidence="6 7">
    <name type="scientific">Rhodococcus oxybenzonivorans</name>
    <dbReference type="NCBI Taxonomy" id="1990687"/>
    <lineage>
        <taxon>Bacteria</taxon>
        <taxon>Bacillati</taxon>
        <taxon>Actinomycetota</taxon>
        <taxon>Actinomycetes</taxon>
        <taxon>Mycobacteriales</taxon>
        <taxon>Nocardiaceae</taxon>
        <taxon>Rhodococcus</taxon>
    </lineage>
</organism>
<evidence type="ECO:0000313" key="6">
    <source>
        <dbReference type="EMBL" id="MDV7263509.1"/>
    </source>
</evidence>
<dbReference type="InterPro" id="IPR050109">
    <property type="entry name" value="HTH-type_TetR-like_transc_reg"/>
</dbReference>
<dbReference type="Proteomes" id="UP001185863">
    <property type="component" value="Unassembled WGS sequence"/>
</dbReference>
<evidence type="ECO:0000256" key="2">
    <source>
        <dbReference type="ARBA" id="ARBA00023125"/>
    </source>
</evidence>
<feature type="domain" description="HTH tetR-type" evidence="5">
    <location>
        <begin position="16"/>
        <end position="76"/>
    </location>
</feature>
<dbReference type="EMBL" id="JAWLUP010000003">
    <property type="protein sequence ID" value="MDV7263509.1"/>
    <property type="molecule type" value="Genomic_DNA"/>
</dbReference>
<evidence type="ECO:0000256" key="4">
    <source>
        <dbReference type="PROSITE-ProRule" id="PRU00335"/>
    </source>
</evidence>
<dbReference type="RefSeq" id="WP_317746254.1">
    <property type="nucleotide sequence ID" value="NZ_JAWLUP010000003.1"/>
</dbReference>
<evidence type="ECO:0000259" key="5">
    <source>
        <dbReference type="PROSITE" id="PS50977"/>
    </source>
</evidence>
<dbReference type="PANTHER" id="PTHR30055:SF234">
    <property type="entry name" value="HTH-TYPE TRANSCRIPTIONAL REGULATOR BETI"/>
    <property type="match status" value="1"/>
</dbReference>
<dbReference type="Pfam" id="PF00440">
    <property type="entry name" value="TetR_N"/>
    <property type="match status" value="1"/>
</dbReference>
<sequence length="221" mass="24184">MPNSTARIAARAAQAAETRQRLVDAAVRLFSDLDYDKVGVSELAQEADVAHGLLFHYFGNKRGIYLEAMRVTAEALTRQFAGVRATTPAGQIREALTAHLRYLSRHRGLALRMVLGGRGADPEAWAVFENARTSALTYAAHMLSLDPHNPSLRLAGRSAVAAIDEATVQWLEDEDRFSIEQMVDWAVQLTVGCLRSAEVLDPTLTLDSAIQALLETADEPE</sequence>
<feature type="DNA-binding region" description="H-T-H motif" evidence="4">
    <location>
        <begin position="39"/>
        <end position="58"/>
    </location>
</feature>
<evidence type="ECO:0000256" key="3">
    <source>
        <dbReference type="ARBA" id="ARBA00023163"/>
    </source>
</evidence>
<dbReference type="InterPro" id="IPR009057">
    <property type="entry name" value="Homeodomain-like_sf"/>
</dbReference>
<dbReference type="InterPro" id="IPR001647">
    <property type="entry name" value="HTH_TetR"/>
</dbReference>
<dbReference type="InterPro" id="IPR036271">
    <property type="entry name" value="Tet_transcr_reg_TetR-rel_C_sf"/>
</dbReference>
<protein>
    <submittedName>
        <fullName evidence="6">Helix-turn-helix domain-containing protein</fullName>
    </submittedName>
</protein>
<dbReference type="AlphaFoldDB" id="A0AAE4UVK8"/>
<dbReference type="GO" id="GO:0000976">
    <property type="term" value="F:transcription cis-regulatory region binding"/>
    <property type="evidence" value="ECO:0007669"/>
    <property type="project" value="TreeGrafter"/>
</dbReference>